<dbReference type="EC" id="1.11.1.24" evidence="3"/>
<dbReference type="PANTHER" id="PTHR42801:SF4">
    <property type="entry name" value="AHPC_TSA FAMILY PROTEIN"/>
    <property type="match status" value="1"/>
</dbReference>
<keyword evidence="7" id="KW-1015">Disulfide bond</keyword>
<keyword evidence="4" id="KW-0575">Peroxidase</keyword>
<evidence type="ECO:0000256" key="7">
    <source>
        <dbReference type="ARBA" id="ARBA00023157"/>
    </source>
</evidence>
<dbReference type="RefSeq" id="WP_252463902.1">
    <property type="nucleotide sequence ID" value="NZ_JALBWM010000001.1"/>
</dbReference>
<dbReference type="GO" id="GO:0005737">
    <property type="term" value="C:cytoplasm"/>
    <property type="evidence" value="ECO:0007669"/>
    <property type="project" value="TreeGrafter"/>
</dbReference>
<feature type="active site" description="Cysteine sulfenic acid (-SOH) intermediate; for peroxidase activity" evidence="13">
    <location>
        <position position="63"/>
    </location>
</feature>
<comment type="function">
    <text evidence="1">Thiol-specific peroxidase that catalyzes the reduction of hydrogen peroxide and organic hydroperoxides to water and alcohols, respectively. Plays a role in cell protection against oxidative stress by detoxifying peroxides and as sensor of hydrogen peroxide-mediated signaling events.</text>
</comment>
<keyword evidence="14" id="KW-0732">Signal</keyword>
<evidence type="ECO:0000259" key="15">
    <source>
        <dbReference type="PROSITE" id="PS51352"/>
    </source>
</evidence>
<evidence type="ECO:0000256" key="6">
    <source>
        <dbReference type="ARBA" id="ARBA00023002"/>
    </source>
</evidence>
<dbReference type="InterPro" id="IPR036249">
    <property type="entry name" value="Thioredoxin-like_sf"/>
</dbReference>
<evidence type="ECO:0000313" key="16">
    <source>
        <dbReference type="EMBL" id="MCO1332731.1"/>
    </source>
</evidence>
<dbReference type="PIRSF" id="PIRSF000239">
    <property type="entry name" value="AHPC"/>
    <property type="match status" value="1"/>
</dbReference>
<evidence type="ECO:0000256" key="12">
    <source>
        <dbReference type="ARBA" id="ARBA00049091"/>
    </source>
</evidence>
<evidence type="ECO:0000256" key="4">
    <source>
        <dbReference type="ARBA" id="ARBA00022559"/>
    </source>
</evidence>
<dbReference type="PANTHER" id="PTHR42801">
    <property type="entry name" value="THIOREDOXIN-DEPENDENT PEROXIDE REDUCTASE"/>
    <property type="match status" value="1"/>
</dbReference>
<dbReference type="InterPro" id="IPR024706">
    <property type="entry name" value="Peroxiredoxin_AhpC-typ"/>
</dbReference>
<evidence type="ECO:0000256" key="11">
    <source>
        <dbReference type="ARBA" id="ARBA00042639"/>
    </source>
</evidence>
<comment type="subunit">
    <text evidence="2">Monomer.</text>
</comment>
<keyword evidence="17" id="KW-1185">Reference proteome</keyword>
<dbReference type="GO" id="GO:0034599">
    <property type="term" value="P:cellular response to oxidative stress"/>
    <property type="evidence" value="ECO:0007669"/>
    <property type="project" value="TreeGrafter"/>
</dbReference>
<dbReference type="GO" id="GO:0045454">
    <property type="term" value="P:cell redox homeostasis"/>
    <property type="evidence" value="ECO:0007669"/>
    <property type="project" value="TreeGrafter"/>
</dbReference>
<sequence length="173" mass="19054">MKHWLTFLLTTLISLPALALEVGDIAPDFSLQGSDGKTHSLADLKGKSTVVIAWYPKAFTKGCTIECKSLAQNGHLIKEFKATYYMASTDDLEDNTRFAKESEADFPLLSDPTGEVAKSYDVLIPIMNIARRITIYIGEDGRILKIDKDIKPATSAEDIARTLAELDVKNKSS</sequence>
<evidence type="ECO:0000256" key="14">
    <source>
        <dbReference type="SAM" id="SignalP"/>
    </source>
</evidence>
<evidence type="ECO:0000256" key="13">
    <source>
        <dbReference type="PIRSR" id="PIRSR000239-1"/>
    </source>
</evidence>
<keyword evidence="8" id="KW-0676">Redox-active center</keyword>
<evidence type="ECO:0000256" key="9">
    <source>
        <dbReference type="ARBA" id="ARBA00032824"/>
    </source>
</evidence>
<feature type="chain" id="PRO_5040861140" description="thioredoxin-dependent peroxiredoxin" evidence="14">
    <location>
        <begin position="20"/>
        <end position="173"/>
    </location>
</feature>
<proteinExistence type="inferred from homology"/>
<name>A0A9X2J5S4_9GAMM</name>
<dbReference type="EMBL" id="JALBWM010000001">
    <property type="protein sequence ID" value="MCO1332731.1"/>
    <property type="molecule type" value="Genomic_DNA"/>
</dbReference>
<dbReference type="PROSITE" id="PS51352">
    <property type="entry name" value="THIOREDOXIN_2"/>
    <property type="match status" value="1"/>
</dbReference>
<keyword evidence="5" id="KW-0049">Antioxidant</keyword>
<evidence type="ECO:0000256" key="2">
    <source>
        <dbReference type="ARBA" id="ARBA00011245"/>
    </source>
</evidence>
<evidence type="ECO:0000256" key="1">
    <source>
        <dbReference type="ARBA" id="ARBA00003330"/>
    </source>
</evidence>
<dbReference type="Proteomes" id="UP001139028">
    <property type="component" value="Unassembled WGS sequence"/>
</dbReference>
<protein>
    <recommendedName>
        <fullName evidence="3">thioredoxin-dependent peroxiredoxin</fullName>
        <ecNumber evidence="3">1.11.1.24</ecNumber>
    </recommendedName>
    <alternativeName>
        <fullName evidence="9">Thioredoxin peroxidase</fullName>
    </alternativeName>
    <alternativeName>
        <fullName evidence="11">Thioredoxin-dependent peroxiredoxin Bcp</fullName>
    </alternativeName>
</protein>
<dbReference type="Gene3D" id="3.40.30.10">
    <property type="entry name" value="Glutaredoxin"/>
    <property type="match status" value="1"/>
</dbReference>
<feature type="domain" description="Thioredoxin" evidence="15">
    <location>
        <begin position="20"/>
        <end position="168"/>
    </location>
</feature>
<comment type="similarity">
    <text evidence="10">Belongs to the peroxiredoxin family. BCP/PrxQ subfamily.</text>
</comment>
<dbReference type="GO" id="GO:0008379">
    <property type="term" value="F:thioredoxin peroxidase activity"/>
    <property type="evidence" value="ECO:0007669"/>
    <property type="project" value="TreeGrafter"/>
</dbReference>
<gene>
    <name evidence="16" type="ORF">MO867_00130</name>
</gene>
<evidence type="ECO:0000256" key="10">
    <source>
        <dbReference type="ARBA" id="ARBA00038489"/>
    </source>
</evidence>
<organism evidence="16 17">
    <name type="scientific">Microbulbifer okhotskensis</name>
    <dbReference type="NCBI Taxonomy" id="2926617"/>
    <lineage>
        <taxon>Bacteria</taxon>
        <taxon>Pseudomonadati</taxon>
        <taxon>Pseudomonadota</taxon>
        <taxon>Gammaproteobacteria</taxon>
        <taxon>Cellvibrionales</taxon>
        <taxon>Microbulbiferaceae</taxon>
        <taxon>Microbulbifer</taxon>
    </lineage>
</organism>
<evidence type="ECO:0000256" key="8">
    <source>
        <dbReference type="ARBA" id="ARBA00023284"/>
    </source>
</evidence>
<keyword evidence="6" id="KW-0560">Oxidoreductase</keyword>
<dbReference type="CDD" id="cd03017">
    <property type="entry name" value="PRX_BCP"/>
    <property type="match status" value="1"/>
</dbReference>
<dbReference type="Pfam" id="PF00578">
    <property type="entry name" value="AhpC-TSA"/>
    <property type="match status" value="1"/>
</dbReference>
<accession>A0A9X2J5S4</accession>
<reference evidence="16" key="1">
    <citation type="journal article" date="2022" name="Arch. Microbiol.">
        <title>Microbulbifer okhotskensis sp. nov., isolated from a deep bottom sediment of the Okhotsk Sea.</title>
        <authorList>
            <person name="Romanenko L."/>
            <person name="Kurilenko V."/>
            <person name="Otstavnykh N."/>
            <person name="Velansky P."/>
            <person name="Isaeva M."/>
            <person name="Mikhailov V."/>
        </authorList>
    </citation>
    <scope>NUCLEOTIDE SEQUENCE</scope>
    <source>
        <strain evidence="16">OS29</strain>
    </source>
</reference>
<dbReference type="InterPro" id="IPR050924">
    <property type="entry name" value="Peroxiredoxin_BCP/PrxQ"/>
</dbReference>
<evidence type="ECO:0000256" key="5">
    <source>
        <dbReference type="ARBA" id="ARBA00022862"/>
    </source>
</evidence>
<feature type="signal peptide" evidence="14">
    <location>
        <begin position="1"/>
        <end position="19"/>
    </location>
</feature>
<dbReference type="InterPro" id="IPR000866">
    <property type="entry name" value="AhpC/TSA"/>
</dbReference>
<dbReference type="AlphaFoldDB" id="A0A9X2J5S4"/>
<comment type="caution">
    <text evidence="16">The sequence shown here is derived from an EMBL/GenBank/DDBJ whole genome shotgun (WGS) entry which is preliminary data.</text>
</comment>
<evidence type="ECO:0000313" key="17">
    <source>
        <dbReference type="Proteomes" id="UP001139028"/>
    </source>
</evidence>
<evidence type="ECO:0000256" key="3">
    <source>
        <dbReference type="ARBA" id="ARBA00013017"/>
    </source>
</evidence>
<dbReference type="SUPFAM" id="SSF52833">
    <property type="entry name" value="Thioredoxin-like"/>
    <property type="match status" value="1"/>
</dbReference>
<dbReference type="InterPro" id="IPR013766">
    <property type="entry name" value="Thioredoxin_domain"/>
</dbReference>
<comment type="catalytic activity">
    <reaction evidence="12">
        <text>a hydroperoxide + [thioredoxin]-dithiol = an alcohol + [thioredoxin]-disulfide + H2O</text>
        <dbReference type="Rhea" id="RHEA:62620"/>
        <dbReference type="Rhea" id="RHEA-COMP:10698"/>
        <dbReference type="Rhea" id="RHEA-COMP:10700"/>
        <dbReference type="ChEBI" id="CHEBI:15377"/>
        <dbReference type="ChEBI" id="CHEBI:29950"/>
        <dbReference type="ChEBI" id="CHEBI:30879"/>
        <dbReference type="ChEBI" id="CHEBI:35924"/>
        <dbReference type="ChEBI" id="CHEBI:50058"/>
        <dbReference type="EC" id="1.11.1.24"/>
    </reaction>
</comment>